<evidence type="ECO:0000313" key="4">
    <source>
        <dbReference type="Proteomes" id="UP000001940"/>
    </source>
</evidence>
<feature type="region of interest" description="Disordered" evidence="2">
    <location>
        <begin position="201"/>
        <end position="224"/>
    </location>
</feature>
<accession>Q965P9</accession>
<dbReference type="PaxDb" id="6239-Y22D7AL.4"/>
<dbReference type="Bgee" id="WBGene00021244">
    <property type="expression patterns" value="Expressed in anatomical system and 4 other cell types or tissues"/>
</dbReference>
<sequence length="388" mass="44075">MSGTIRNVYFIMEEIEIFDIFQRFSVFLKLEHYEMLKMGDFLKNELPNGLKFPVLLESTWFEKPEFEVEIRTNGHIYAGILDINGAEPGDKGAEPNQNLSISGTAKVYNINDPTDHITLKCTILIEDPVAERAEKPEVVAPTRDEQTQTEREKLRKVVEKGVQTDDVTTSTVSTTTTEPYLDIEQLQPILLTSISHHLKQHRPHKSLSPPPPQKISTEIPAKPAQKSIKSLNSFNLMPRIGKLQQLDAQIAEKQKFLEALNSEIELKKKMVKFLERRMEIGEKIDKVDKIDEKPSEKGEISSESTSSDSESESESSTDSETTTTTTTTTTENSSETVRKIDTPPEAENKEESIIEHPFSAREPPESPTTAYMNNLRQKMLDQYQQKYT</sequence>
<dbReference type="OrthoDB" id="5877690at2759"/>
<feature type="region of interest" description="Disordered" evidence="2">
    <location>
        <begin position="289"/>
        <end position="370"/>
    </location>
</feature>
<feature type="coiled-coil region" evidence="1">
    <location>
        <begin position="243"/>
        <end position="277"/>
    </location>
</feature>
<keyword evidence="4" id="KW-1185">Reference proteome</keyword>
<dbReference type="Proteomes" id="UP000001940">
    <property type="component" value="Chromosome III"/>
</dbReference>
<feature type="compositionally biased region" description="Basic and acidic residues" evidence="2">
    <location>
        <begin position="289"/>
        <end position="300"/>
    </location>
</feature>
<keyword evidence="1" id="KW-0175">Coiled coil</keyword>
<feature type="compositionally biased region" description="Basic and acidic residues" evidence="2">
    <location>
        <begin position="336"/>
        <end position="364"/>
    </location>
</feature>
<dbReference type="AGR" id="WB:WBGene00021244"/>
<name>Q965P9_CAEEL</name>
<evidence type="ECO:0000256" key="2">
    <source>
        <dbReference type="SAM" id="MobiDB-lite"/>
    </source>
</evidence>
<dbReference type="eggNOG" id="ENOG502TII4">
    <property type="taxonomic scope" value="Eukaryota"/>
</dbReference>
<proteinExistence type="predicted"/>
<dbReference type="AlphaFoldDB" id="Q965P9"/>
<gene>
    <name evidence="3" type="ORF">CELE_Y22D7AL.4</name>
    <name evidence="3 5" type="ORF">Y22D7AL.4</name>
</gene>
<reference evidence="3 4" key="1">
    <citation type="journal article" date="1998" name="Science">
        <title>Genome sequence of the nematode C. elegans: a platform for investigating biology.</title>
        <authorList>
            <consortium name="The C. elegans sequencing consortium"/>
            <person name="Sulson J.E."/>
            <person name="Waterston R."/>
        </authorList>
    </citation>
    <scope>NUCLEOTIDE SEQUENCE [LARGE SCALE GENOMIC DNA]</scope>
    <source>
        <strain evidence="3 4">Bristol N2</strain>
    </source>
</reference>
<protein>
    <submittedName>
        <fullName evidence="3">Transcription initiation factor TFIID subunit 7</fullName>
    </submittedName>
</protein>
<evidence type="ECO:0000313" key="3">
    <source>
        <dbReference type="EMBL" id="CCD73745.2"/>
    </source>
</evidence>
<dbReference type="UCSC" id="Y22D7AL.4">
    <property type="organism name" value="c. elegans"/>
</dbReference>
<dbReference type="HOGENOM" id="CLU_698759_0_0_1"/>
<dbReference type="FunCoup" id="Q965P9">
    <property type="interactions" value="1475"/>
</dbReference>
<organism evidence="3 4">
    <name type="scientific">Caenorhabditis elegans</name>
    <dbReference type="NCBI Taxonomy" id="6239"/>
    <lineage>
        <taxon>Eukaryota</taxon>
        <taxon>Metazoa</taxon>
        <taxon>Ecdysozoa</taxon>
        <taxon>Nematoda</taxon>
        <taxon>Chromadorea</taxon>
        <taxon>Rhabditida</taxon>
        <taxon>Rhabditina</taxon>
        <taxon>Rhabditomorpha</taxon>
        <taxon>Rhabditoidea</taxon>
        <taxon>Rhabditidae</taxon>
        <taxon>Peloderinae</taxon>
        <taxon>Caenorhabditis</taxon>
    </lineage>
</organism>
<dbReference type="WormBase" id="Y22D7AL.4">
    <property type="protein sequence ID" value="CE54074"/>
    <property type="gene ID" value="WBGene00021244"/>
</dbReference>
<evidence type="ECO:0000313" key="5">
    <source>
        <dbReference type="WormBase" id="Y22D7AL.4"/>
    </source>
</evidence>
<dbReference type="EMBL" id="BX284603">
    <property type="protein sequence ID" value="CCD73745.2"/>
    <property type="molecule type" value="Genomic_DNA"/>
</dbReference>
<feature type="compositionally biased region" description="Low complexity" evidence="2">
    <location>
        <begin position="318"/>
        <end position="335"/>
    </location>
</feature>
<evidence type="ECO:0000256" key="1">
    <source>
        <dbReference type="SAM" id="Coils"/>
    </source>
</evidence>
<dbReference type="InParanoid" id="Q965P9"/>
<dbReference type="SMR" id="Q965P9"/>